<dbReference type="EMBL" id="POUA01000028">
    <property type="protein sequence ID" value="PZG53109.1"/>
    <property type="molecule type" value="Genomic_DNA"/>
</dbReference>
<dbReference type="RefSeq" id="WP_111166072.1">
    <property type="nucleotide sequence ID" value="NZ_POUA01000028.1"/>
</dbReference>
<name>A0A2W2HDT0_9ACTN</name>
<gene>
    <name evidence="1" type="ORF">C1I98_06005</name>
</gene>
<evidence type="ECO:0000313" key="2">
    <source>
        <dbReference type="Proteomes" id="UP000248544"/>
    </source>
</evidence>
<dbReference type="Proteomes" id="UP000248544">
    <property type="component" value="Unassembled WGS sequence"/>
</dbReference>
<keyword evidence="2" id="KW-1185">Reference proteome</keyword>
<organism evidence="1 2">
    <name type="scientific">Spongiactinospora gelatinilytica</name>
    <dbReference type="NCBI Taxonomy" id="2666298"/>
    <lineage>
        <taxon>Bacteria</taxon>
        <taxon>Bacillati</taxon>
        <taxon>Actinomycetota</taxon>
        <taxon>Actinomycetes</taxon>
        <taxon>Streptosporangiales</taxon>
        <taxon>Streptosporangiaceae</taxon>
        <taxon>Spongiactinospora</taxon>
    </lineage>
</organism>
<sequence length="114" mass="12372">MDPFMPAYQARTPSEKVITTAKQLVAALTDLGVRDVTLIVDYQRVLVPVCHGLVAVVQDDGIWWHSPRHLRPDVPFYVHRGTVAGAAEGLAADYALLNPGPPTLVEVRHAAAPL</sequence>
<evidence type="ECO:0000313" key="1">
    <source>
        <dbReference type="EMBL" id="PZG53109.1"/>
    </source>
</evidence>
<protein>
    <submittedName>
        <fullName evidence="1">Uncharacterized protein</fullName>
    </submittedName>
</protein>
<dbReference type="AlphaFoldDB" id="A0A2W2HDT0"/>
<proteinExistence type="predicted"/>
<comment type="caution">
    <text evidence="1">The sequence shown here is derived from an EMBL/GenBank/DDBJ whole genome shotgun (WGS) entry which is preliminary data.</text>
</comment>
<reference evidence="1 2" key="1">
    <citation type="submission" date="2018-01" db="EMBL/GenBank/DDBJ databases">
        <title>Draft genome sequence of Sphaerisporangium sp. 7K107.</title>
        <authorList>
            <person name="Sahin N."/>
            <person name="Saygin H."/>
            <person name="Ay H."/>
        </authorList>
    </citation>
    <scope>NUCLEOTIDE SEQUENCE [LARGE SCALE GENOMIC DNA]</scope>
    <source>
        <strain evidence="1 2">7K107</strain>
    </source>
</reference>
<accession>A0A2W2HDT0</accession>